<gene>
    <name evidence="2" type="ORF">FZEAL_8178</name>
</gene>
<dbReference type="PANTHER" id="PTHR28255">
    <property type="match status" value="1"/>
</dbReference>
<dbReference type="InterPro" id="IPR005624">
    <property type="entry name" value="PduO/GlcC-like"/>
</dbReference>
<organism evidence="2 3">
    <name type="scientific">Fusarium zealandicum</name>
    <dbReference type="NCBI Taxonomy" id="1053134"/>
    <lineage>
        <taxon>Eukaryota</taxon>
        <taxon>Fungi</taxon>
        <taxon>Dikarya</taxon>
        <taxon>Ascomycota</taxon>
        <taxon>Pezizomycotina</taxon>
        <taxon>Sordariomycetes</taxon>
        <taxon>Hypocreomycetidae</taxon>
        <taxon>Hypocreales</taxon>
        <taxon>Nectriaceae</taxon>
        <taxon>Fusarium</taxon>
        <taxon>Fusarium staphyleae species complex</taxon>
    </lineage>
</organism>
<dbReference type="InterPro" id="IPR038084">
    <property type="entry name" value="PduO/GlcC-like_sf"/>
</dbReference>
<evidence type="ECO:0000313" key="3">
    <source>
        <dbReference type="Proteomes" id="UP000635477"/>
    </source>
</evidence>
<comment type="caution">
    <text evidence="2">The sequence shown here is derived from an EMBL/GenBank/DDBJ whole genome shotgun (WGS) entry which is preliminary data.</text>
</comment>
<dbReference type="AlphaFoldDB" id="A0A8H4UFC7"/>
<name>A0A8H4UFC7_9HYPO</name>
<reference evidence="2" key="2">
    <citation type="submission" date="2020-05" db="EMBL/GenBank/DDBJ databases">
        <authorList>
            <person name="Kim H.-S."/>
            <person name="Proctor R.H."/>
            <person name="Brown D.W."/>
        </authorList>
    </citation>
    <scope>NUCLEOTIDE SEQUENCE</scope>
    <source>
        <strain evidence="2">NRRL 22465</strain>
    </source>
</reference>
<evidence type="ECO:0008006" key="4">
    <source>
        <dbReference type="Google" id="ProtNLM"/>
    </source>
</evidence>
<dbReference type="GO" id="GO:0006620">
    <property type="term" value="P:post-translational protein targeting to endoplasmic reticulum membrane"/>
    <property type="evidence" value="ECO:0007669"/>
    <property type="project" value="TreeGrafter"/>
</dbReference>
<accession>A0A8H4UFC7</accession>
<dbReference type="Pfam" id="PF03928">
    <property type="entry name" value="HbpS-like"/>
    <property type="match status" value="1"/>
</dbReference>
<evidence type="ECO:0000256" key="1">
    <source>
        <dbReference type="SAM" id="MobiDB-lite"/>
    </source>
</evidence>
<dbReference type="Proteomes" id="UP000635477">
    <property type="component" value="Unassembled WGS sequence"/>
</dbReference>
<protein>
    <recommendedName>
        <fullName evidence="4">DUF967 domain protein</fullName>
    </recommendedName>
</protein>
<dbReference type="InterPro" id="IPR010371">
    <property type="entry name" value="YBR137W-like"/>
</dbReference>
<proteinExistence type="predicted"/>
<reference evidence="2" key="1">
    <citation type="journal article" date="2020" name="BMC Genomics">
        <title>Correction to: Identification and distribution of gene clusters required for synthesis of sphingolipid metabolism inhibitors in diverse species of the filamentous fungus Fusarium.</title>
        <authorList>
            <person name="Kim H.S."/>
            <person name="Lohmar J.M."/>
            <person name="Busman M."/>
            <person name="Brown D.W."/>
            <person name="Naumann T.A."/>
            <person name="Divon H.H."/>
            <person name="Lysoe E."/>
            <person name="Uhlig S."/>
            <person name="Proctor R.H."/>
        </authorList>
    </citation>
    <scope>NUCLEOTIDE SEQUENCE</scope>
    <source>
        <strain evidence="2">NRRL 22465</strain>
    </source>
</reference>
<dbReference type="PANTHER" id="PTHR28255:SF1">
    <property type="entry name" value="UPF0303 PROTEIN YBR137W"/>
    <property type="match status" value="1"/>
</dbReference>
<dbReference type="Gene3D" id="3.30.450.150">
    <property type="entry name" value="Haem-degrading domain"/>
    <property type="match status" value="1"/>
</dbReference>
<dbReference type="OrthoDB" id="2209940at2759"/>
<evidence type="ECO:0000313" key="2">
    <source>
        <dbReference type="EMBL" id="KAF4974994.1"/>
    </source>
</evidence>
<dbReference type="SUPFAM" id="SSF143744">
    <property type="entry name" value="GlcG-like"/>
    <property type="match status" value="1"/>
</dbReference>
<keyword evidence="3" id="KW-1185">Reference proteome</keyword>
<dbReference type="GO" id="GO:0072380">
    <property type="term" value="C:TRC complex"/>
    <property type="evidence" value="ECO:0007669"/>
    <property type="project" value="TreeGrafter"/>
</dbReference>
<sequence>MAPKVWTRQSQVGAALDKVKEAIQNPGAPVAIPHPSSNPDELKEDGDSFTLASFTTEDAFVLGNLLHARLLPIAAESPVVISISLANNSQVVYQSVTGPGTSPDNESWVRRKRNTVLRFGYSSWFMNRKLEGDQEKFLSIFGIGDSQKSSYAIAGGGIPIRVQGVEGIVAVVIVSGLKQEEDHGVIVEVIKENWK</sequence>
<feature type="region of interest" description="Disordered" evidence="1">
    <location>
        <begin position="26"/>
        <end position="45"/>
    </location>
</feature>
<dbReference type="EMBL" id="JABEYC010000688">
    <property type="protein sequence ID" value="KAF4974994.1"/>
    <property type="molecule type" value="Genomic_DNA"/>
</dbReference>